<gene>
    <name evidence="3" type="ORF">OQ497_01285</name>
</gene>
<proteinExistence type="predicted"/>
<feature type="region of interest" description="Disordered" evidence="1">
    <location>
        <begin position="129"/>
        <end position="212"/>
    </location>
</feature>
<feature type="transmembrane region" description="Helical" evidence="2">
    <location>
        <begin position="12"/>
        <end position="38"/>
    </location>
</feature>
<protein>
    <submittedName>
        <fullName evidence="3">Uncharacterized protein</fullName>
    </submittedName>
</protein>
<evidence type="ECO:0000256" key="2">
    <source>
        <dbReference type="SAM" id="Phobius"/>
    </source>
</evidence>
<keyword evidence="2" id="KW-1133">Transmembrane helix</keyword>
<keyword evidence="4" id="KW-1185">Reference proteome</keyword>
<evidence type="ECO:0000313" key="4">
    <source>
        <dbReference type="Proteomes" id="UP001301152"/>
    </source>
</evidence>
<sequence length="212" mass="23596">MSDFFPEWMPLWLQVFLVVTAVVYGLFFLMIPFAVFGLKGRLAEIELQQHEIQADLRSVSMHLVALQAQKSSSAVRDVPAPDAQVPVSSGGVTVEEVRFAPPPPPRAEEPPAMPAILPAIRAPRVSDAYEPRRGAPPVPHMTAAPTARGARSMPWHTQKSPVESEHERAPDANREPHRIDFSQDRPDYADQRRQAAERTEPMLNWPPTRSGS</sequence>
<dbReference type="EMBL" id="JAPIUZ010000001">
    <property type="protein sequence ID" value="MCX2562603.1"/>
    <property type="molecule type" value="Genomic_DNA"/>
</dbReference>
<organism evidence="3 4">
    <name type="scientific">Acetobacter thailandicus</name>
    <dbReference type="NCBI Taxonomy" id="1502842"/>
    <lineage>
        <taxon>Bacteria</taxon>
        <taxon>Pseudomonadati</taxon>
        <taxon>Pseudomonadota</taxon>
        <taxon>Alphaproteobacteria</taxon>
        <taxon>Acetobacterales</taxon>
        <taxon>Acetobacteraceae</taxon>
        <taxon>Acetobacter</taxon>
    </lineage>
</organism>
<accession>A0ABT3QBD7</accession>
<keyword evidence="2" id="KW-0812">Transmembrane</keyword>
<feature type="compositionally biased region" description="Basic and acidic residues" evidence="1">
    <location>
        <begin position="162"/>
        <end position="200"/>
    </location>
</feature>
<keyword evidence="2" id="KW-0472">Membrane</keyword>
<evidence type="ECO:0000256" key="1">
    <source>
        <dbReference type="SAM" id="MobiDB-lite"/>
    </source>
</evidence>
<evidence type="ECO:0000313" key="3">
    <source>
        <dbReference type="EMBL" id="MCX2562603.1"/>
    </source>
</evidence>
<reference evidence="3 4" key="1">
    <citation type="submission" date="2022-11" db="EMBL/GenBank/DDBJ databases">
        <title>Genome sequencing of Acetobacter type strain.</title>
        <authorList>
            <person name="Heo J."/>
            <person name="Lee D."/>
            <person name="Han B.-H."/>
            <person name="Hong S.-B."/>
            <person name="Kwon S.-W."/>
        </authorList>
    </citation>
    <scope>NUCLEOTIDE SEQUENCE [LARGE SCALE GENOMIC DNA]</scope>
    <source>
        <strain evidence="3 4">KACC 21253</strain>
    </source>
</reference>
<dbReference type="RefSeq" id="WP_086635102.1">
    <property type="nucleotide sequence ID" value="NZ_JAERKX010000001.1"/>
</dbReference>
<comment type="caution">
    <text evidence="3">The sequence shown here is derived from an EMBL/GenBank/DDBJ whole genome shotgun (WGS) entry which is preliminary data.</text>
</comment>
<name>A0ABT3QBD7_9PROT</name>
<dbReference type="Proteomes" id="UP001301152">
    <property type="component" value="Unassembled WGS sequence"/>
</dbReference>